<gene>
    <name evidence="2" type="ORF">HAND1043_LOCUS13874</name>
</gene>
<sequence length="217" mass="23686">MGDNTFNHQTTFQYVVGHGDGVRKCARKECRRSYTAIPQSCAMLTCKSTTTEKYHCLRPVCVSKTTVNNMLGEGVTSAGAGPGSFGYRAGYGTADKIPGVSSLPDDQRQVAIELIEALSSTTSSKVYSDNPEYWDEKLKILDSSFTVEEMVSMMPKTFQKKLKIKADKDAARAKAAAEGDTESLKKKSKKGKNAQTDSEKLSEQFGDENITQPKAAQ</sequence>
<accession>A0A6U2I1N1</accession>
<reference evidence="2" key="1">
    <citation type="submission" date="2021-01" db="EMBL/GenBank/DDBJ databases">
        <authorList>
            <person name="Corre E."/>
            <person name="Pelletier E."/>
            <person name="Niang G."/>
            <person name="Scheremetjew M."/>
            <person name="Finn R."/>
            <person name="Kale V."/>
            <person name="Holt S."/>
            <person name="Cochrane G."/>
            <person name="Meng A."/>
            <person name="Brown T."/>
            <person name="Cohen L."/>
        </authorList>
    </citation>
    <scope>NUCLEOTIDE SEQUENCE</scope>
    <source>
        <strain evidence="2">CCMP441</strain>
    </source>
</reference>
<feature type="compositionally biased region" description="Basic and acidic residues" evidence="1">
    <location>
        <begin position="169"/>
        <end position="185"/>
    </location>
</feature>
<dbReference type="EMBL" id="HBFK01022447">
    <property type="protein sequence ID" value="CAD8747377.1"/>
    <property type="molecule type" value="Transcribed_RNA"/>
</dbReference>
<evidence type="ECO:0000256" key="1">
    <source>
        <dbReference type="SAM" id="MobiDB-lite"/>
    </source>
</evidence>
<proteinExistence type="predicted"/>
<protein>
    <submittedName>
        <fullName evidence="2">Uncharacterized protein</fullName>
    </submittedName>
</protein>
<name>A0A6U2I1N1_HEMAN</name>
<organism evidence="2">
    <name type="scientific">Hemiselmis andersenii</name>
    <name type="common">Cryptophyte alga</name>
    <dbReference type="NCBI Taxonomy" id="464988"/>
    <lineage>
        <taxon>Eukaryota</taxon>
        <taxon>Cryptophyceae</taxon>
        <taxon>Cryptomonadales</taxon>
        <taxon>Hemiselmidaceae</taxon>
        <taxon>Hemiselmis</taxon>
    </lineage>
</organism>
<feature type="region of interest" description="Disordered" evidence="1">
    <location>
        <begin position="169"/>
        <end position="217"/>
    </location>
</feature>
<evidence type="ECO:0000313" key="2">
    <source>
        <dbReference type="EMBL" id="CAD8747377.1"/>
    </source>
</evidence>
<dbReference type="AlphaFoldDB" id="A0A6U2I1N1"/>